<organism evidence="3 4">
    <name type="scientific">Xenophilus arseniciresistens</name>
    <dbReference type="NCBI Taxonomy" id="1283306"/>
    <lineage>
        <taxon>Bacteria</taxon>
        <taxon>Pseudomonadati</taxon>
        <taxon>Pseudomonadota</taxon>
        <taxon>Betaproteobacteria</taxon>
        <taxon>Burkholderiales</taxon>
        <taxon>Comamonadaceae</taxon>
        <taxon>Xenophilus</taxon>
    </lineage>
</organism>
<dbReference type="InterPro" id="IPR033469">
    <property type="entry name" value="CYTH-like_dom_sf"/>
</dbReference>
<keyword evidence="4" id="KW-1185">Reference proteome</keyword>
<reference evidence="3" key="1">
    <citation type="submission" date="2023-01" db="EMBL/GenBank/DDBJ databases">
        <title>Xenophilus mangrovi sp. nov., isolated from soil of Mangrove nature reserve.</title>
        <authorList>
            <person name="Xu S."/>
            <person name="Liu Z."/>
            <person name="Xu Y."/>
        </authorList>
    </citation>
    <scope>NUCLEOTIDE SEQUENCE</scope>
    <source>
        <strain evidence="3">YW8</strain>
    </source>
</reference>
<dbReference type="Gene3D" id="1.40.20.10">
    <property type="entry name" value="CHAD domain"/>
    <property type="match status" value="1"/>
</dbReference>
<dbReference type="SMART" id="SM01118">
    <property type="entry name" value="CYTH"/>
    <property type="match status" value="1"/>
</dbReference>
<evidence type="ECO:0000259" key="1">
    <source>
        <dbReference type="PROSITE" id="PS51707"/>
    </source>
</evidence>
<dbReference type="InterPro" id="IPR038186">
    <property type="entry name" value="CHAD_dom_sf"/>
</dbReference>
<dbReference type="PROSITE" id="PS51707">
    <property type="entry name" value="CYTH"/>
    <property type="match status" value="1"/>
</dbReference>
<protein>
    <submittedName>
        <fullName evidence="3">CYTH and CHAD domain-containing protein</fullName>
    </submittedName>
</protein>
<evidence type="ECO:0000313" key="3">
    <source>
        <dbReference type="EMBL" id="MDA7419164.1"/>
    </source>
</evidence>
<proteinExistence type="predicted"/>
<dbReference type="Pfam" id="PF01928">
    <property type="entry name" value="CYTH"/>
    <property type="match status" value="1"/>
</dbReference>
<dbReference type="InterPro" id="IPR007899">
    <property type="entry name" value="CHAD_dom"/>
</dbReference>
<dbReference type="EMBL" id="JAQIPB010000014">
    <property type="protein sequence ID" value="MDA7419164.1"/>
    <property type="molecule type" value="Genomic_DNA"/>
</dbReference>
<feature type="domain" description="CYTH" evidence="1">
    <location>
        <begin position="1"/>
        <end position="208"/>
    </location>
</feature>
<comment type="caution">
    <text evidence="3">The sequence shown here is derived from an EMBL/GenBank/DDBJ whole genome shotgun (WGS) entry which is preliminary data.</text>
</comment>
<feature type="domain" description="CHAD" evidence="2">
    <location>
        <begin position="227"/>
        <end position="504"/>
    </location>
</feature>
<dbReference type="Gene3D" id="2.40.320.10">
    <property type="entry name" value="Hypothetical Protein Pfu-838710-001"/>
    <property type="match status" value="1"/>
</dbReference>
<dbReference type="Pfam" id="PF05235">
    <property type="entry name" value="CHAD"/>
    <property type="match status" value="1"/>
</dbReference>
<evidence type="ECO:0000259" key="2">
    <source>
        <dbReference type="PROSITE" id="PS51708"/>
    </source>
</evidence>
<dbReference type="PROSITE" id="PS51708">
    <property type="entry name" value="CHAD"/>
    <property type="match status" value="1"/>
</dbReference>
<gene>
    <name evidence="3" type="ORF">PGB34_22555</name>
</gene>
<evidence type="ECO:0000313" key="4">
    <source>
        <dbReference type="Proteomes" id="UP001212602"/>
    </source>
</evidence>
<dbReference type="Proteomes" id="UP001212602">
    <property type="component" value="Unassembled WGS sequence"/>
</dbReference>
<dbReference type="PANTHER" id="PTHR39339">
    <property type="entry name" value="SLR1444 PROTEIN"/>
    <property type="match status" value="1"/>
</dbReference>
<dbReference type="PANTHER" id="PTHR39339:SF1">
    <property type="entry name" value="CHAD DOMAIN-CONTAINING PROTEIN"/>
    <property type="match status" value="1"/>
</dbReference>
<dbReference type="InterPro" id="IPR023577">
    <property type="entry name" value="CYTH_domain"/>
</dbReference>
<dbReference type="AlphaFoldDB" id="A0AAE3T1F3"/>
<dbReference type="SUPFAM" id="SSF55154">
    <property type="entry name" value="CYTH-like phosphatases"/>
    <property type="match status" value="1"/>
</dbReference>
<dbReference type="RefSeq" id="WP_271430363.1">
    <property type="nucleotide sequence ID" value="NZ_JAQIPB010000014.1"/>
</dbReference>
<sequence>MEIEFKFHIPADRLPAVEAALREGRTRRTRLQARYFDTADHALAAQGIVLRLRKEGPRWVQTAKAAGRGVLQRLEHNVDLGPAKAGAGAPEPDVQRHAGTPVGERLAEVLGAAGKPLQPTYGTDIWRLTRKVEHQGCTAELALDLGEIRAHPSDGQAPRVATVRELELELLAGPVHGLTALAQQWAAAHGLWFSTVSKAEAGLRLLHGKPQVPAVKARPPAYAATGAPAGPALLRAVVAACLAQILPNASEIAAGSEDADQIHQLRIGLRRLRTALRTLAPLAGPAAEGAAWGQAWEPALVSAFRALGELRDGEEVMGAVQSQLQAAGAPPLDPPAPAANAPSAAEVVRAPALQAALVALIGFSADEDEAQGPDAEAALGHVRERLDKLHRQLRRAGRRFTGLTPEERHSVRKRLKRLRYLAEFVAPLFGDKKSERYLEALRPAQDALGHYNDEVVAQAMLRQWTAHDSAAWFGVGWLKAHEAERVQACARALTAARDARPFWRDALKNTGQNDRNGR</sequence>
<name>A0AAE3T1F3_9BURK</name>
<dbReference type="SMART" id="SM00880">
    <property type="entry name" value="CHAD"/>
    <property type="match status" value="1"/>
</dbReference>
<accession>A0AAE3T1F3</accession>
<dbReference type="CDD" id="cd07756">
    <property type="entry name" value="CYTH-like_Pase_CHAD"/>
    <property type="match status" value="1"/>
</dbReference>